<accession>V6J2E9</accession>
<feature type="compositionally biased region" description="Polar residues" evidence="1">
    <location>
        <begin position="51"/>
        <end position="84"/>
    </location>
</feature>
<keyword evidence="2" id="KW-0732">Signal</keyword>
<evidence type="ECO:0000313" key="4">
    <source>
        <dbReference type="EMBL" id="EST13331.1"/>
    </source>
</evidence>
<dbReference type="Proteomes" id="UP000018296">
    <property type="component" value="Unassembled WGS sequence"/>
</dbReference>
<keyword evidence="5" id="KW-1185">Reference proteome</keyword>
<dbReference type="eggNOG" id="COG3976">
    <property type="taxonomic scope" value="Bacteria"/>
</dbReference>
<feature type="chain" id="PRO_5039197470" description="FMN-binding domain-containing protein" evidence="2">
    <location>
        <begin position="22"/>
        <end position="170"/>
    </location>
</feature>
<sequence>MSKISPKWMALCTAAISITYAAGYVVTEPKAAPVSAAAQQIQLHPLDKGSKSQNDQHSSNSQANQGSTKKQDNQSGSSSQTQSMYKDGSYAGQGMNRIGSVSVSVTIQKGKIERVQITDCTTSYPENLIDHLPQQVVSRQSSNVDNVSGATESTDNFKTAVMEALSKAKA</sequence>
<gene>
    <name evidence="4" type="ORF">P343_00605</name>
</gene>
<dbReference type="OrthoDB" id="2375608at2"/>
<dbReference type="Gene3D" id="3.90.1010.20">
    <property type="match status" value="1"/>
</dbReference>
<feature type="region of interest" description="Disordered" evidence="1">
    <location>
        <begin position="47"/>
        <end position="91"/>
    </location>
</feature>
<reference evidence="4 5" key="1">
    <citation type="journal article" date="2013" name="Genome Announc.">
        <title>Genome Sequence of Sporolactobacillus laevolacticus DSM442, an Efficient Polymer-Grade D-Lactate Producer from Agricultural Waste Cottonseed as a Nitrogen Source.</title>
        <authorList>
            <person name="Wang H."/>
            <person name="Wang L."/>
            <person name="Ju J."/>
            <person name="Yu B."/>
            <person name="Ma Y."/>
        </authorList>
    </citation>
    <scope>NUCLEOTIDE SEQUENCE [LARGE SCALE GENOMIC DNA]</scope>
    <source>
        <strain evidence="4 5">DSM 442</strain>
    </source>
</reference>
<protein>
    <recommendedName>
        <fullName evidence="3">FMN-binding domain-containing protein</fullName>
    </recommendedName>
</protein>
<dbReference type="GO" id="GO:0010181">
    <property type="term" value="F:FMN binding"/>
    <property type="evidence" value="ECO:0007669"/>
    <property type="project" value="InterPro"/>
</dbReference>
<dbReference type="PATRIC" id="fig|1395513.3.peg.122"/>
<dbReference type="AlphaFoldDB" id="V6J2E9"/>
<dbReference type="InterPro" id="IPR007329">
    <property type="entry name" value="FMN-bd"/>
</dbReference>
<evidence type="ECO:0000259" key="3">
    <source>
        <dbReference type="SMART" id="SM00900"/>
    </source>
</evidence>
<organism evidence="4 5">
    <name type="scientific">Sporolactobacillus laevolacticus DSM 442</name>
    <dbReference type="NCBI Taxonomy" id="1395513"/>
    <lineage>
        <taxon>Bacteria</taxon>
        <taxon>Bacillati</taxon>
        <taxon>Bacillota</taxon>
        <taxon>Bacilli</taxon>
        <taxon>Bacillales</taxon>
        <taxon>Sporolactobacillaceae</taxon>
        <taxon>Sporolactobacillus</taxon>
    </lineage>
</organism>
<dbReference type="Pfam" id="PF04205">
    <property type="entry name" value="FMN_bind"/>
    <property type="match status" value="1"/>
</dbReference>
<feature type="signal peptide" evidence="2">
    <location>
        <begin position="1"/>
        <end position="21"/>
    </location>
</feature>
<proteinExistence type="predicted"/>
<dbReference type="EMBL" id="AWTC01000001">
    <property type="protein sequence ID" value="EST13331.1"/>
    <property type="molecule type" value="Genomic_DNA"/>
</dbReference>
<dbReference type="STRING" id="1395513.P343_00605"/>
<dbReference type="GO" id="GO:0016020">
    <property type="term" value="C:membrane"/>
    <property type="evidence" value="ECO:0007669"/>
    <property type="project" value="InterPro"/>
</dbReference>
<comment type="caution">
    <text evidence="4">The sequence shown here is derived from an EMBL/GenBank/DDBJ whole genome shotgun (WGS) entry which is preliminary data.</text>
</comment>
<evidence type="ECO:0000256" key="1">
    <source>
        <dbReference type="SAM" id="MobiDB-lite"/>
    </source>
</evidence>
<dbReference type="RefSeq" id="WP_023508446.1">
    <property type="nucleotide sequence ID" value="NZ_AWTC01000001.1"/>
</dbReference>
<evidence type="ECO:0000313" key="5">
    <source>
        <dbReference type="Proteomes" id="UP000018296"/>
    </source>
</evidence>
<name>V6J2E9_9BACL</name>
<feature type="domain" description="FMN-binding" evidence="3">
    <location>
        <begin position="97"/>
        <end position="168"/>
    </location>
</feature>
<dbReference type="SMART" id="SM00900">
    <property type="entry name" value="FMN_bind"/>
    <property type="match status" value="1"/>
</dbReference>
<evidence type="ECO:0000256" key="2">
    <source>
        <dbReference type="SAM" id="SignalP"/>
    </source>
</evidence>